<evidence type="ECO:0000313" key="2">
    <source>
        <dbReference type="EMBL" id="MEH7828421.1"/>
    </source>
</evidence>
<evidence type="ECO:0000313" key="3">
    <source>
        <dbReference type="Proteomes" id="UP001431963"/>
    </source>
</evidence>
<organism evidence="2 3">
    <name type="scientific">Gemmobacter denitrificans</name>
    <dbReference type="NCBI Taxonomy" id="3123040"/>
    <lineage>
        <taxon>Bacteria</taxon>
        <taxon>Pseudomonadati</taxon>
        <taxon>Pseudomonadota</taxon>
        <taxon>Alphaproteobacteria</taxon>
        <taxon>Rhodobacterales</taxon>
        <taxon>Paracoccaceae</taxon>
        <taxon>Gemmobacter</taxon>
    </lineage>
</organism>
<reference evidence="2" key="1">
    <citation type="submission" date="2024-02" db="EMBL/GenBank/DDBJ databases">
        <title>Genome sequences of strain Gemmobacter sp. JM10B15.</title>
        <authorList>
            <person name="Zhang M."/>
        </authorList>
    </citation>
    <scope>NUCLEOTIDE SEQUENCE</scope>
    <source>
        <strain evidence="2">JM10B15</strain>
    </source>
</reference>
<keyword evidence="3" id="KW-1185">Reference proteome</keyword>
<feature type="region of interest" description="Disordered" evidence="1">
    <location>
        <begin position="23"/>
        <end position="50"/>
    </location>
</feature>
<sequence>MKKERRWLKSVIAASETTQVAMPWQRGQRRKPEAFKAPAPATKPPAQAAR</sequence>
<dbReference type="Proteomes" id="UP001431963">
    <property type="component" value="Unassembled WGS sequence"/>
</dbReference>
<dbReference type="RefSeq" id="WP_335422340.1">
    <property type="nucleotide sequence ID" value="NZ_JBALHR010000004.1"/>
</dbReference>
<accession>A0ABU8BUP3</accession>
<feature type="compositionally biased region" description="Low complexity" evidence="1">
    <location>
        <begin position="35"/>
        <end position="50"/>
    </location>
</feature>
<dbReference type="EMBL" id="JBALHR010000004">
    <property type="protein sequence ID" value="MEH7828421.1"/>
    <property type="molecule type" value="Genomic_DNA"/>
</dbReference>
<protein>
    <submittedName>
        <fullName evidence="2">Uncharacterized protein</fullName>
    </submittedName>
</protein>
<comment type="caution">
    <text evidence="2">The sequence shown here is derived from an EMBL/GenBank/DDBJ whole genome shotgun (WGS) entry which is preliminary data.</text>
</comment>
<evidence type="ECO:0000256" key="1">
    <source>
        <dbReference type="SAM" id="MobiDB-lite"/>
    </source>
</evidence>
<gene>
    <name evidence="2" type="ORF">V6590_09665</name>
</gene>
<name>A0ABU8BUP3_9RHOB</name>
<proteinExistence type="predicted"/>